<keyword evidence="13" id="KW-1185">Reference proteome</keyword>
<evidence type="ECO:0000256" key="7">
    <source>
        <dbReference type="ARBA" id="ARBA00023136"/>
    </source>
</evidence>
<evidence type="ECO:0000256" key="4">
    <source>
        <dbReference type="ARBA" id="ARBA00022692"/>
    </source>
</evidence>
<dbReference type="GO" id="GO:0022857">
    <property type="term" value="F:transmembrane transporter activity"/>
    <property type="evidence" value="ECO:0007669"/>
    <property type="project" value="InterPro"/>
</dbReference>
<feature type="transmembrane region" description="Helical" evidence="9">
    <location>
        <begin position="48"/>
        <end position="81"/>
    </location>
</feature>
<comment type="similarity">
    <text evidence="8">Belongs to the binding-protein-dependent transport system permease family. LivHM subfamily.</text>
</comment>
<reference evidence="11 13" key="2">
    <citation type="submission" date="2019-03" db="EMBL/GenBank/DDBJ databases">
        <title>Genomics of glacier-inhabiting Cryobacterium strains.</title>
        <authorList>
            <person name="Liu Q."/>
            <person name="Xin Y.-H."/>
        </authorList>
    </citation>
    <scope>NUCLEOTIDE SEQUENCE [LARGE SCALE GENOMIC DNA]</scope>
    <source>
        <strain evidence="11 13">Hh8</strain>
    </source>
</reference>
<dbReference type="PANTHER" id="PTHR11795">
    <property type="entry name" value="BRANCHED-CHAIN AMINO ACID TRANSPORT SYSTEM PERMEASE PROTEIN LIVH"/>
    <property type="match status" value="1"/>
</dbReference>
<name>A0A4V3I965_9MICO</name>
<keyword evidence="5" id="KW-0029">Amino-acid transport</keyword>
<evidence type="ECO:0000313" key="10">
    <source>
        <dbReference type="EMBL" id="SDO24078.1"/>
    </source>
</evidence>
<dbReference type="EMBL" id="SOFD01000022">
    <property type="protein sequence ID" value="TFB77976.1"/>
    <property type="molecule type" value="Genomic_DNA"/>
</dbReference>
<keyword evidence="3" id="KW-1003">Cell membrane</keyword>
<evidence type="ECO:0000313" key="12">
    <source>
        <dbReference type="Proteomes" id="UP000199639"/>
    </source>
</evidence>
<feature type="transmembrane region" description="Helical" evidence="9">
    <location>
        <begin position="93"/>
        <end position="111"/>
    </location>
</feature>
<dbReference type="GO" id="GO:0006865">
    <property type="term" value="P:amino acid transport"/>
    <property type="evidence" value="ECO:0007669"/>
    <property type="project" value="UniProtKB-KW"/>
</dbReference>
<dbReference type="Proteomes" id="UP000298252">
    <property type="component" value="Unassembled WGS sequence"/>
</dbReference>
<feature type="transmembrane region" description="Helical" evidence="9">
    <location>
        <begin position="253"/>
        <end position="274"/>
    </location>
</feature>
<evidence type="ECO:0000313" key="13">
    <source>
        <dbReference type="Proteomes" id="UP000298252"/>
    </source>
</evidence>
<dbReference type="InterPro" id="IPR052157">
    <property type="entry name" value="BCAA_transport_permease"/>
</dbReference>
<dbReference type="CDD" id="cd06582">
    <property type="entry name" value="TM_PBP1_LivH_like"/>
    <property type="match status" value="1"/>
</dbReference>
<dbReference type="STRING" id="1424659.SAMN05216368_11328"/>
<keyword evidence="4 9" id="KW-0812">Transmembrane</keyword>
<evidence type="ECO:0000256" key="6">
    <source>
        <dbReference type="ARBA" id="ARBA00022989"/>
    </source>
</evidence>
<gene>
    <name evidence="11" type="ORF">E3O21_06820</name>
    <name evidence="10" type="ORF">SAMN05216368_11328</name>
</gene>
<dbReference type="PANTHER" id="PTHR11795:SF442">
    <property type="entry name" value="ABC TRANSPORTER ATP-BINDING PROTEIN"/>
    <property type="match status" value="1"/>
</dbReference>
<evidence type="ECO:0000256" key="9">
    <source>
        <dbReference type="SAM" id="Phobius"/>
    </source>
</evidence>
<proteinExistence type="inferred from homology"/>
<feature type="transmembrane region" description="Helical" evidence="9">
    <location>
        <begin position="12"/>
        <end position="36"/>
    </location>
</feature>
<evidence type="ECO:0000256" key="1">
    <source>
        <dbReference type="ARBA" id="ARBA00004651"/>
    </source>
</evidence>
<evidence type="ECO:0000256" key="2">
    <source>
        <dbReference type="ARBA" id="ARBA00022448"/>
    </source>
</evidence>
<evidence type="ECO:0000256" key="8">
    <source>
        <dbReference type="ARBA" id="ARBA00037998"/>
    </source>
</evidence>
<keyword evidence="2" id="KW-0813">Transport</keyword>
<dbReference type="GO" id="GO:0005886">
    <property type="term" value="C:plasma membrane"/>
    <property type="evidence" value="ECO:0007669"/>
    <property type="project" value="UniProtKB-SubCell"/>
</dbReference>
<dbReference type="Proteomes" id="UP000199639">
    <property type="component" value="Unassembled WGS sequence"/>
</dbReference>
<protein>
    <submittedName>
        <fullName evidence="11">Branched-chain amino acid ABC transporter permease</fullName>
    </submittedName>
    <submittedName>
        <fullName evidence="10">Branched-chain amino acid transport system permease protein</fullName>
    </submittedName>
</protein>
<keyword evidence="6 9" id="KW-1133">Transmembrane helix</keyword>
<evidence type="ECO:0000313" key="11">
    <source>
        <dbReference type="EMBL" id="TFB77976.1"/>
    </source>
</evidence>
<dbReference type="Pfam" id="PF02653">
    <property type="entry name" value="BPD_transp_2"/>
    <property type="match status" value="1"/>
</dbReference>
<feature type="transmembrane region" description="Helical" evidence="9">
    <location>
        <begin position="221"/>
        <end position="246"/>
    </location>
</feature>
<accession>A0A4V3I965</accession>
<reference evidence="10 12" key="1">
    <citation type="submission" date="2016-10" db="EMBL/GenBank/DDBJ databases">
        <authorList>
            <person name="Varghese N."/>
            <person name="Submissions S."/>
        </authorList>
    </citation>
    <scope>NUCLEOTIDE SEQUENCE [LARGE SCALE GENOMIC DNA]</scope>
    <source>
        <strain evidence="10 12">CGMCC 1.11215</strain>
    </source>
</reference>
<evidence type="ECO:0000256" key="5">
    <source>
        <dbReference type="ARBA" id="ARBA00022970"/>
    </source>
</evidence>
<organism evidence="10 12">
    <name type="scientific">Cryobacterium flavum</name>
    <dbReference type="NCBI Taxonomy" id="1424659"/>
    <lineage>
        <taxon>Bacteria</taxon>
        <taxon>Bacillati</taxon>
        <taxon>Actinomycetota</taxon>
        <taxon>Actinomycetes</taxon>
        <taxon>Micrococcales</taxon>
        <taxon>Microbacteriaceae</taxon>
        <taxon>Cryobacterium</taxon>
    </lineage>
</organism>
<feature type="transmembrane region" description="Helical" evidence="9">
    <location>
        <begin position="137"/>
        <end position="157"/>
    </location>
</feature>
<sequence>MIEILFTFLNGLGRGLLLFTMAAGLSLVFGLMSVLNLAHGSLLLLGGYIAVMLASGAGLAAALPVALIAGAAFGAVLYFAVKPVMNRGHLDQGLLTLGIAFIFADVAKHFWGNDVYLPAPPEILRGSVGVLGMQYPVYRLFVIVAAAAIALVIFVVVERTRLGAIVRAAVADKQMVAALGYRISFIMGGVFAGAAALAAIGGVIGAPVIGVRPGLDTEMLILALVVVVVGGLGSLRGALVGALLIGQIQTLGVALLPELSSFLVFGVMALVLLVKPTGLFGKVNR</sequence>
<keyword evidence="7 9" id="KW-0472">Membrane</keyword>
<comment type="subcellular location">
    <subcellularLocation>
        <location evidence="1">Cell membrane</location>
        <topology evidence="1">Multi-pass membrane protein</topology>
    </subcellularLocation>
</comment>
<dbReference type="RefSeq" id="WP_092341759.1">
    <property type="nucleotide sequence ID" value="NZ_FNIB01000013.1"/>
</dbReference>
<feature type="transmembrane region" description="Helical" evidence="9">
    <location>
        <begin position="183"/>
        <end position="209"/>
    </location>
</feature>
<evidence type="ECO:0000256" key="3">
    <source>
        <dbReference type="ARBA" id="ARBA00022475"/>
    </source>
</evidence>
<dbReference type="InterPro" id="IPR001851">
    <property type="entry name" value="ABC_transp_permease"/>
</dbReference>
<dbReference type="EMBL" id="FNIB01000013">
    <property type="protein sequence ID" value="SDO24078.1"/>
    <property type="molecule type" value="Genomic_DNA"/>
</dbReference>
<dbReference type="AlphaFoldDB" id="A0A4V3I965"/>